<accession>A0A0F8Y469</accession>
<reference evidence="1" key="1">
    <citation type="journal article" date="2015" name="Nature">
        <title>Complex archaea that bridge the gap between prokaryotes and eukaryotes.</title>
        <authorList>
            <person name="Spang A."/>
            <person name="Saw J.H."/>
            <person name="Jorgensen S.L."/>
            <person name="Zaremba-Niedzwiedzka K."/>
            <person name="Martijn J."/>
            <person name="Lind A.E."/>
            <person name="van Eijk R."/>
            <person name="Schleper C."/>
            <person name="Guy L."/>
            <person name="Ettema T.J."/>
        </authorList>
    </citation>
    <scope>NUCLEOTIDE SEQUENCE</scope>
</reference>
<comment type="caution">
    <text evidence="1">The sequence shown here is derived from an EMBL/GenBank/DDBJ whole genome shotgun (WGS) entry which is preliminary data.</text>
</comment>
<sequence>MFDLTTLLDGIKVIYAFKFSRNEEDKKAKITKRIKGTFLFDGMTIQEGLDKAVRQAAISWQHSNRPDYDKFED</sequence>
<feature type="non-terminal residue" evidence="1">
    <location>
        <position position="73"/>
    </location>
</feature>
<evidence type="ECO:0000313" key="1">
    <source>
        <dbReference type="EMBL" id="KKK76222.1"/>
    </source>
</evidence>
<name>A0A0F8Y469_9ZZZZ</name>
<proteinExistence type="predicted"/>
<protein>
    <submittedName>
        <fullName evidence="1">Uncharacterized protein</fullName>
    </submittedName>
</protein>
<organism evidence="1">
    <name type="scientific">marine sediment metagenome</name>
    <dbReference type="NCBI Taxonomy" id="412755"/>
    <lineage>
        <taxon>unclassified sequences</taxon>
        <taxon>metagenomes</taxon>
        <taxon>ecological metagenomes</taxon>
    </lineage>
</organism>
<dbReference type="EMBL" id="LAZR01055503">
    <property type="protein sequence ID" value="KKK76222.1"/>
    <property type="molecule type" value="Genomic_DNA"/>
</dbReference>
<dbReference type="AlphaFoldDB" id="A0A0F8Y469"/>
<gene>
    <name evidence="1" type="ORF">LCGC14_2865820</name>
</gene>